<evidence type="ECO:0000313" key="2">
    <source>
        <dbReference type="EMBL" id="MDL4840496.1"/>
    </source>
</evidence>
<gene>
    <name evidence="2" type="ORF">QQS35_08570</name>
</gene>
<reference evidence="2 3" key="1">
    <citation type="submission" date="2023-06" db="EMBL/GenBank/DDBJ databases">
        <title>Aquibacillus rhizosphaerae LR5S19.</title>
        <authorList>
            <person name="Sun J.-Q."/>
        </authorList>
    </citation>
    <scope>NUCLEOTIDE SEQUENCE [LARGE SCALE GENOMIC DNA]</scope>
    <source>
        <strain evidence="2 3">LR5S19</strain>
    </source>
</reference>
<protein>
    <submittedName>
        <fullName evidence="2">NUDIX domain-containing protein</fullName>
    </submittedName>
</protein>
<dbReference type="RefSeq" id="WP_285931553.1">
    <property type="nucleotide sequence ID" value="NZ_JASTZU010000028.1"/>
</dbReference>
<proteinExistence type="predicted"/>
<evidence type="ECO:0000259" key="1">
    <source>
        <dbReference type="PROSITE" id="PS51462"/>
    </source>
</evidence>
<dbReference type="InterPro" id="IPR015797">
    <property type="entry name" value="NUDIX_hydrolase-like_dom_sf"/>
</dbReference>
<dbReference type="PANTHER" id="PTHR10885">
    <property type="entry name" value="ISOPENTENYL-DIPHOSPHATE DELTA-ISOMERASE"/>
    <property type="match status" value="1"/>
</dbReference>
<keyword evidence="3" id="KW-1185">Reference proteome</keyword>
<comment type="caution">
    <text evidence="2">The sequence shown here is derived from an EMBL/GenBank/DDBJ whole genome shotgun (WGS) entry which is preliminary data.</text>
</comment>
<dbReference type="Gene3D" id="3.90.79.10">
    <property type="entry name" value="Nucleoside Triphosphate Pyrophosphohydrolase"/>
    <property type="match status" value="1"/>
</dbReference>
<dbReference type="SUPFAM" id="SSF55811">
    <property type="entry name" value="Nudix"/>
    <property type="match status" value="1"/>
</dbReference>
<dbReference type="Proteomes" id="UP001235343">
    <property type="component" value="Unassembled WGS sequence"/>
</dbReference>
<organism evidence="2 3">
    <name type="scientific">Aquibacillus rhizosphaerae</name>
    <dbReference type="NCBI Taxonomy" id="3051431"/>
    <lineage>
        <taxon>Bacteria</taxon>
        <taxon>Bacillati</taxon>
        <taxon>Bacillota</taxon>
        <taxon>Bacilli</taxon>
        <taxon>Bacillales</taxon>
        <taxon>Bacillaceae</taxon>
        <taxon>Aquibacillus</taxon>
    </lineage>
</organism>
<feature type="domain" description="Nudix hydrolase" evidence="1">
    <location>
        <begin position="28"/>
        <end position="167"/>
    </location>
</feature>
<accession>A0ABT7L3P9</accession>
<dbReference type="InterPro" id="IPR000086">
    <property type="entry name" value="NUDIX_hydrolase_dom"/>
</dbReference>
<evidence type="ECO:0000313" key="3">
    <source>
        <dbReference type="Proteomes" id="UP001235343"/>
    </source>
</evidence>
<sequence length="204" mass="23448">MKEQLDIFDESMNHFGSAPRGEVHKKGLWHQTFHCWIILEHDNERFILFQLRSADKDTFPNLLDISAAGHLLKDESKKDGIREVKEELGIDVLLEDLTEIGIIKEKLIGENFLDYEHCHVFIGLRNELLNDFVIQVDELAGLVEINVADFSNLIKGNVKQIFAKGFKVVNHEKYAVTFQINKAAFVPHHDAYYDKVCRAANEIS</sequence>
<name>A0ABT7L3P9_9BACI</name>
<dbReference type="CDD" id="cd04692">
    <property type="entry name" value="NUDIX_Hydrolase"/>
    <property type="match status" value="1"/>
</dbReference>
<dbReference type="PANTHER" id="PTHR10885:SF0">
    <property type="entry name" value="ISOPENTENYL-DIPHOSPHATE DELTA-ISOMERASE"/>
    <property type="match status" value="1"/>
</dbReference>
<dbReference type="PROSITE" id="PS51462">
    <property type="entry name" value="NUDIX"/>
    <property type="match status" value="1"/>
</dbReference>
<dbReference type="EMBL" id="JASTZU010000028">
    <property type="protein sequence ID" value="MDL4840496.1"/>
    <property type="molecule type" value="Genomic_DNA"/>
</dbReference>